<evidence type="ECO:0000313" key="2">
    <source>
        <dbReference type="Proteomes" id="UP001203423"/>
    </source>
</evidence>
<dbReference type="EMBL" id="JAKIKS010000036">
    <property type="protein sequence ID" value="MCL1124977.1"/>
    <property type="molecule type" value="Genomic_DNA"/>
</dbReference>
<sequence length="996" mass="111561">MNISEISSAVMHSISTLSCNVVTWASDFFRQVFPSFSSEATTTQARSPLTNVNSSESLLEPNAVMRSPQLMAVQLGSQLEETAILATQVPNSQLKRQHSVIRPVFKPENFTDNSFTIVDKMAKELMTKEVISKPQDFIDWCQARGYTNEACLNHFGDPSSQNETKVSFAGFPFKVGVSQQDGIQALMKSYRDSLNLKERLLLVSHYPPASKSASNLEFMMLQRLTAKEGGQDSLALKKEVVAACLAGLAHVCIDASFTLDMTDASIESMTVRQLISHFKKKMDLALTVKAFEKDFLSATTSYSGLKPELIPHTVVLTTNNEIEIGFSSYTAAYNIHLARYGQEAEFKVGQNSAFRLGSNGMPKLTMSLEAFTVLDKKMRAASDLLTDFKDIAKKANFTGVSNEAFSLPSFAFPLNANAHMQERIRSEGLEIHSFDEAQLKVTGRENIDYLNYIYQKLGLEDRHGRPKEVIEDHTQTGITQLSKSDIAKVNQYFKSVECAASMINLGFESILFNHVEIPLETIIDGIVSKTEKTRLQAIQEMKQMLNLPVGAELHLESTIRLEPSMLNRLALHTHIPKDEIQEIMRDKMKLSAEQAISFVAEHRGITDAQSRDAIKAIMGLSSEQRLPASTAISLKKIMEATDMLMFQGAISDDKQATHSFWGVFEEFSRISRYGSIKRQTLTSINREECKVTAFGGQHGYIPVQAANRSELHKRQYQAQLNLLFGSINRELQNKGIQGIHLEQLKQVITTRIAAAEGSDEYELRRHVETSIAQLELWPHLIKQCKDEAAFSQFKFYINDTDFRNCNEGLSGKVITITQGLMGSSAQDQGERVADYKTKLLISLSADIYPGEEPAVNKQILAHFIKNGRIPFPTNVELDISRFASRQAAQESYLELQLAGYSVVKRAISQNVGMKTGMFDSQVSQHIVERETEYFQQCLSTAIKANDWTEFESILKDNLHVPKKIIELAFNAGELPEAQLKQYVLASLQRNNILTNY</sequence>
<accession>A0ABT0LCA1</accession>
<dbReference type="Proteomes" id="UP001203423">
    <property type="component" value="Unassembled WGS sequence"/>
</dbReference>
<organism evidence="1 2">
    <name type="scientific">Shewanella surugensis</name>
    <dbReference type="NCBI Taxonomy" id="212020"/>
    <lineage>
        <taxon>Bacteria</taxon>
        <taxon>Pseudomonadati</taxon>
        <taxon>Pseudomonadota</taxon>
        <taxon>Gammaproteobacteria</taxon>
        <taxon>Alteromonadales</taxon>
        <taxon>Shewanellaceae</taxon>
        <taxon>Shewanella</taxon>
    </lineage>
</organism>
<reference evidence="1 2" key="1">
    <citation type="submission" date="2022-01" db="EMBL/GenBank/DDBJ databases">
        <title>Whole genome-based taxonomy of the Shewanellaceae.</title>
        <authorList>
            <person name="Martin-Rodriguez A.J."/>
        </authorList>
    </citation>
    <scope>NUCLEOTIDE SEQUENCE [LARGE SCALE GENOMIC DNA]</scope>
    <source>
        <strain evidence="1 2">DSM 17177</strain>
    </source>
</reference>
<name>A0ABT0LCA1_9GAMM</name>
<gene>
    <name evidence="1" type="ORF">L2764_10940</name>
</gene>
<proteinExistence type="predicted"/>
<dbReference type="RefSeq" id="WP_248940253.1">
    <property type="nucleotide sequence ID" value="NZ_JAKIKS010000036.1"/>
</dbReference>
<comment type="caution">
    <text evidence="1">The sequence shown here is derived from an EMBL/GenBank/DDBJ whole genome shotgun (WGS) entry which is preliminary data.</text>
</comment>
<evidence type="ECO:0000313" key="1">
    <source>
        <dbReference type="EMBL" id="MCL1124977.1"/>
    </source>
</evidence>
<keyword evidence="2" id="KW-1185">Reference proteome</keyword>
<protein>
    <submittedName>
        <fullName evidence="1">Uncharacterized protein</fullName>
    </submittedName>
</protein>